<keyword evidence="4" id="KW-1185">Reference proteome</keyword>
<accession>A0A8H7ISL3</accession>
<dbReference type="OrthoDB" id="3692311at2759"/>
<feature type="transmembrane region" description="Helical" evidence="2">
    <location>
        <begin position="50"/>
        <end position="72"/>
    </location>
</feature>
<reference evidence="3" key="2">
    <citation type="submission" date="2020-09" db="EMBL/GenBank/DDBJ databases">
        <title>Reference genome assembly for Australian Ascochyta lentis isolate Al4.</title>
        <authorList>
            <person name="Lee R.C."/>
            <person name="Farfan-Caceres L.M."/>
            <person name="Debler J.W."/>
            <person name="Williams A.H."/>
            <person name="Henares B.M."/>
        </authorList>
    </citation>
    <scope>NUCLEOTIDE SEQUENCE</scope>
    <source>
        <strain evidence="3">Al4</strain>
    </source>
</reference>
<organism evidence="3 4">
    <name type="scientific">Ascochyta lentis</name>
    <dbReference type="NCBI Taxonomy" id="205686"/>
    <lineage>
        <taxon>Eukaryota</taxon>
        <taxon>Fungi</taxon>
        <taxon>Dikarya</taxon>
        <taxon>Ascomycota</taxon>
        <taxon>Pezizomycotina</taxon>
        <taxon>Dothideomycetes</taxon>
        <taxon>Pleosporomycetidae</taxon>
        <taxon>Pleosporales</taxon>
        <taxon>Pleosporineae</taxon>
        <taxon>Didymellaceae</taxon>
        <taxon>Ascochyta</taxon>
    </lineage>
</organism>
<keyword evidence="2" id="KW-0472">Membrane</keyword>
<keyword evidence="2" id="KW-0812">Transmembrane</keyword>
<evidence type="ECO:0000256" key="1">
    <source>
        <dbReference type="SAM" id="MobiDB-lite"/>
    </source>
</evidence>
<feature type="region of interest" description="Disordered" evidence="1">
    <location>
        <begin position="1"/>
        <end position="29"/>
    </location>
</feature>
<evidence type="ECO:0000256" key="2">
    <source>
        <dbReference type="SAM" id="Phobius"/>
    </source>
</evidence>
<reference evidence="3" key="1">
    <citation type="submission" date="2018-12" db="EMBL/GenBank/DDBJ databases">
        <authorList>
            <person name="Syme R.A."/>
            <person name="Farfan-Caceres L."/>
            <person name="Lichtenzveig J."/>
        </authorList>
    </citation>
    <scope>NUCLEOTIDE SEQUENCE</scope>
    <source>
        <strain evidence="3">Al4</strain>
    </source>
</reference>
<evidence type="ECO:0000313" key="4">
    <source>
        <dbReference type="Proteomes" id="UP000651452"/>
    </source>
</evidence>
<dbReference type="EMBL" id="RZGK01000023">
    <property type="protein sequence ID" value="KAF9690634.1"/>
    <property type="molecule type" value="Genomic_DNA"/>
</dbReference>
<dbReference type="Proteomes" id="UP000651452">
    <property type="component" value="Unassembled WGS sequence"/>
</dbReference>
<gene>
    <name evidence="3" type="ORF">EKO04_011473</name>
</gene>
<dbReference type="AlphaFoldDB" id="A0A8H7ISL3"/>
<feature type="transmembrane region" description="Helical" evidence="2">
    <location>
        <begin position="146"/>
        <end position="164"/>
    </location>
</feature>
<proteinExistence type="predicted"/>
<comment type="caution">
    <text evidence="3">The sequence shown here is derived from an EMBL/GenBank/DDBJ whole genome shotgun (WGS) entry which is preliminary data.</text>
</comment>
<protein>
    <submittedName>
        <fullName evidence="3">Uncharacterized protein</fullName>
    </submittedName>
</protein>
<feature type="transmembrane region" description="Helical" evidence="2">
    <location>
        <begin position="84"/>
        <end position="107"/>
    </location>
</feature>
<keyword evidence="2" id="KW-1133">Transmembrane helix</keyword>
<sequence>MSGVSTPSTTERSAQDPTTNKNTPSVVEQSVDSTHATLARSAVQEWFSTVLDALLSLAPLFFLVIASLSLSLNGKPISSFGQNIKAITLLSPTIFPIVYAAILGKVLRRIGLFKAERSSTIGTLEQLIGSQSFFASIERQFGMRRISFLGVAIVAAWLLSPVGGQSSLRLLSTTLSTTPVDAAVRYLPSETFVNDTLFGASMSETSWSRYAPLYMTSLQTSRLTVNASRDLFGNVRIPDITSLNTNSDPTAPVSDWRHVPEDADISYTSLLGYPIIDVPRVGNISFTVESTYWEVRCKPFTAGAPFVLNKTADEDPYGGFLGPGTASPSFYMLLQDDGGFNTSLPGNRKIQLGFDYLSKISMNKAINSTCAASLQLVESEIGCDTGVCRVQRMRDSKRDPLYLLGQPSYWGDEKSWSGLFRMLCENMPGTDLGPGDPLTRSSELVERFIYDPTLKTLSTSGTDKYVDTKMYWLNMTDLPIDVFSRRLQTAMNTFWDSTIELEYRLGNLTHQDIDGGTTTLRNWNTTAATGTRYDGEKYVCHVPFAILTIAISFLLFAAAAVSVVLGFMTRAPDILGYVSTYARDDPYFAHHVPSHMDGLETARALRDVRVIIGDVHKKEEVGHVAFASMDGEPDRVNKQRLYD</sequence>
<evidence type="ECO:0000313" key="3">
    <source>
        <dbReference type="EMBL" id="KAF9690634.1"/>
    </source>
</evidence>
<name>A0A8H7ISL3_9PLEO</name>
<feature type="transmembrane region" description="Helical" evidence="2">
    <location>
        <begin position="544"/>
        <end position="567"/>
    </location>
</feature>